<proteinExistence type="predicted"/>
<evidence type="ECO:0008006" key="3">
    <source>
        <dbReference type="Google" id="ProtNLM"/>
    </source>
</evidence>
<sequence length="287" mass="32506">MAEILTPPRRTCAIIYSPFPNAMTWRAQLDQSAASNGWIVCDASTLSAEQSATHGMLVTCENIEQALSYATKIFIVSASPNHCVEYLETAASIQPMYAVQWTSRHFSSLHEQLDVSWTTLDPYKNYAPEETELSFPIQSLAPTEVSSHELLDMFRILPVPAGSQFDWPVRAFFPEPQDCDEFQPLTGRRRCLTFGPNIVLPRGLWQLEFDLELRTDHDPVLFSIDWASLDEADSGKHFSLASGRHHVSLTRHWKSGEVNTLRLTLERPRIDGWYRLGDIKATYMADG</sequence>
<dbReference type="EMBL" id="JBEPTF010000001">
    <property type="protein sequence ID" value="MET4682298.1"/>
    <property type="molecule type" value="Genomic_DNA"/>
</dbReference>
<evidence type="ECO:0000313" key="2">
    <source>
        <dbReference type="Proteomes" id="UP001549313"/>
    </source>
</evidence>
<evidence type="ECO:0000313" key="1">
    <source>
        <dbReference type="EMBL" id="MET4682298.1"/>
    </source>
</evidence>
<accession>A0ABV2R6T6</accession>
<dbReference type="Proteomes" id="UP001549313">
    <property type="component" value="Unassembled WGS sequence"/>
</dbReference>
<reference evidence="1 2" key="1">
    <citation type="submission" date="2024-06" db="EMBL/GenBank/DDBJ databases">
        <title>Sorghum-associated microbial communities from plants grown in Nebraska, USA.</title>
        <authorList>
            <person name="Schachtman D."/>
        </authorList>
    </citation>
    <scope>NUCLEOTIDE SEQUENCE [LARGE SCALE GENOMIC DNA]</scope>
    <source>
        <strain evidence="1 2">2814</strain>
    </source>
</reference>
<protein>
    <recommendedName>
        <fullName evidence="3">TIR domain-containing protein</fullName>
    </recommendedName>
</protein>
<name>A0ABV2R6T6_9CAUL</name>
<gene>
    <name evidence="1" type="ORF">ABIE19_000207</name>
</gene>
<comment type="caution">
    <text evidence="1">The sequence shown here is derived from an EMBL/GenBank/DDBJ whole genome shotgun (WGS) entry which is preliminary data.</text>
</comment>
<keyword evidence="2" id="KW-1185">Reference proteome</keyword>
<organism evidence="1 2">
    <name type="scientific">Brevundimonas faecalis</name>
    <dbReference type="NCBI Taxonomy" id="947378"/>
    <lineage>
        <taxon>Bacteria</taxon>
        <taxon>Pseudomonadati</taxon>
        <taxon>Pseudomonadota</taxon>
        <taxon>Alphaproteobacteria</taxon>
        <taxon>Caulobacterales</taxon>
        <taxon>Caulobacteraceae</taxon>
        <taxon>Brevundimonas</taxon>
    </lineage>
</organism>
<dbReference type="RefSeq" id="WP_354087255.1">
    <property type="nucleotide sequence ID" value="NZ_JBEPTF010000001.1"/>
</dbReference>